<dbReference type="EMBL" id="ADLT01000065">
    <property type="protein sequence ID" value="EHO62206.1"/>
    <property type="molecule type" value="Genomic_DNA"/>
</dbReference>
<keyword evidence="2" id="KW-1185">Reference proteome</keyword>
<dbReference type="Proteomes" id="UP000003277">
    <property type="component" value="Unassembled WGS sequence"/>
</dbReference>
<proteinExistence type="predicted"/>
<sequence length="299" mass="33515">MDKKLKVILISAVVVMGAAAAAVPAYWSGLLHGGDAAQTEPAKPQISILALGEKRTIYPPTRGDEPSASCVLEGAEGNHFTMHCKASGFYITPEDSEERIYDSEDAPYEHGRVEVTEVQVSDPSYRLWSIVYDSNGNSGTQHGYWLVGEKDGQFISYITPTSMKEAGLPMPDAEDWGEKKGGHRLRFYVEDGILKMEYTFEFWPPNVSHAEAWRVLDKTADIQWDNDSGAFQLTNIQDVGDMKVSRAKGFGREIQWEKMTDDEKTYYENGLKGYRNQHLTYVKRVNQSYSALTGGKTLY</sequence>
<name>H1D2T6_9FIRM</name>
<gene>
    <name evidence="1" type="ORF">HMPREF9453_01924</name>
</gene>
<dbReference type="AlphaFoldDB" id="H1D2T6"/>
<dbReference type="OrthoDB" id="1665089at2"/>
<reference evidence="1 2" key="1">
    <citation type="submission" date="2011-11" db="EMBL/GenBank/DDBJ databases">
        <title>The Genome Sequence of Dialister succinatiphilus YIT 11850.</title>
        <authorList>
            <consortium name="The Broad Institute Genome Sequencing Platform"/>
            <person name="Earl A."/>
            <person name="Ward D."/>
            <person name="Feldgarden M."/>
            <person name="Gevers D."/>
            <person name="Morotomi M."/>
            <person name="Young S.K."/>
            <person name="Zeng Q."/>
            <person name="Gargeya S."/>
            <person name="Fitzgerald M."/>
            <person name="Haas B."/>
            <person name="Abouelleil A."/>
            <person name="Alvarado L."/>
            <person name="Arachchi H.M."/>
            <person name="Berlin A."/>
            <person name="Brown A."/>
            <person name="Chapman S.B."/>
            <person name="Dunbar C."/>
            <person name="Gearin G."/>
            <person name="Goldberg J."/>
            <person name="Griggs A."/>
            <person name="Gujja S."/>
            <person name="Heiman D."/>
            <person name="Howarth C."/>
            <person name="Lui A."/>
            <person name="MacDonald P.J.P."/>
            <person name="Montmayeur A."/>
            <person name="Murphy C."/>
            <person name="Neiman D."/>
            <person name="Pearson M."/>
            <person name="Priest M."/>
            <person name="Roberts A."/>
            <person name="Saif S."/>
            <person name="Shea T."/>
            <person name="Sisk P."/>
            <person name="Stolte C."/>
            <person name="Sykes S."/>
            <person name="Wortman J."/>
            <person name="Nusbaum C."/>
            <person name="Birren B."/>
        </authorList>
    </citation>
    <scope>NUCLEOTIDE SEQUENCE [LARGE SCALE GENOMIC DNA]</scope>
    <source>
        <strain evidence="1 2">YIT 11850</strain>
    </source>
</reference>
<comment type="caution">
    <text evidence="1">The sequence shown here is derived from an EMBL/GenBank/DDBJ whole genome shotgun (WGS) entry which is preliminary data.</text>
</comment>
<dbReference type="STRING" id="742743.HMPREF9453_01924"/>
<accession>H1D2T6</accession>
<dbReference type="RefSeq" id="WP_008860418.1">
    <property type="nucleotide sequence ID" value="NZ_JH591189.1"/>
</dbReference>
<evidence type="ECO:0000313" key="2">
    <source>
        <dbReference type="Proteomes" id="UP000003277"/>
    </source>
</evidence>
<evidence type="ECO:0000313" key="1">
    <source>
        <dbReference type="EMBL" id="EHO62206.1"/>
    </source>
</evidence>
<protein>
    <submittedName>
        <fullName evidence="1">Uncharacterized protein</fullName>
    </submittedName>
</protein>
<organism evidence="1 2">
    <name type="scientific">Dialister succinatiphilus YIT 11850</name>
    <dbReference type="NCBI Taxonomy" id="742743"/>
    <lineage>
        <taxon>Bacteria</taxon>
        <taxon>Bacillati</taxon>
        <taxon>Bacillota</taxon>
        <taxon>Negativicutes</taxon>
        <taxon>Veillonellales</taxon>
        <taxon>Veillonellaceae</taxon>
        <taxon>Dialister</taxon>
    </lineage>
</organism>
<dbReference type="HOGENOM" id="CLU_929785_0_0_9"/>
<dbReference type="PATRIC" id="fig|742743.3.peg.1937"/>